<evidence type="ECO:0000259" key="1">
    <source>
        <dbReference type="Pfam" id="PF06985"/>
    </source>
</evidence>
<comment type="caution">
    <text evidence="2">The sequence shown here is derived from an EMBL/GenBank/DDBJ whole genome shotgun (WGS) entry which is preliminary data.</text>
</comment>
<dbReference type="Pfam" id="PF06985">
    <property type="entry name" value="HET"/>
    <property type="match status" value="1"/>
</dbReference>
<reference evidence="2" key="1">
    <citation type="submission" date="2019-04" db="EMBL/GenBank/DDBJ databases">
        <title>Sequencing of skin fungus with MAO and IRED activity.</title>
        <authorList>
            <person name="Marsaioli A.J."/>
            <person name="Bonatto J.M.C."/>
            <person name="Reis Junior O."/>
        </authorList>
    </citation>
    <scope>NUCLEOTIDE SEQUENCE</scope>
    <source>
        <strain evidence="2">30M1</strain>
    </source>
</reference>
<dbReference type="AlphaFoldDB" id="A0A9P4T856"/>
<name>A0A9P4T856_CURKU</name>
<gene>
    <name evidence="2" type="ORF">E8E13_005939</name>
</gene>
<evidence type="ECO:0000313" key="3">
    <source>
        <dbReference type="Proteomes" id="UP000801428"/>
    </source>
</evidence>
<organism evidence="2 3">
    <name type="scientific">Curvularia kusanoi</name>
    <name type="common">Cochliobolus kusanoi</name>
    <dbReference type="NCBI Taxonomy" id="90978"/>
    <lineage>
        <taxon>Eukaryota</taxon>
        <taxon>Fungi</taxon>
        <taxon>Dikarya</taxon>
        <taxon>Ascomycota</taxon>
        <taxon>Pezizomycotina</taxon>
        <taxon>Dothideomycetes</taxon>
        <taxon>Pleosporomycetidae</taxon>
        <taxon>Pleosporales</taxon>
        <taxon>Pleosporineae</taxon>
        <taxon>Pleosporaceae</taxon>
        <taxon>Curvularia</taxon>
    </lineage>
</organism>
<dbReference type="OrthoDB" id="5362512at2759"/>
<sequence>MNIDFTSLPKNFQDAVTVTRGLGVKYLWIDALCIVQDDMDDWEKESGKMTSVYHNAHLVLGADMSEDAHGGFLEREGNPYAGKEAPIAMIDSTRATIHARWHRLHWNPCAILGDFPKKEPEPLSKRAWTLQEQMLASRMVHFAREELIWECDSALSCECMELDRGISDKNERPRYRKALDSPSADMFTLWYRVIINFSNRSITKLSDRLPALSGLAQHFQTHGAGPYLAGLWHNDLPRGLLWTSSIAENSFRVDPYRAPTWSWASIESQHRYDVNLLHTEAELQRVYADILDAKCYAAGGDSCGAVKGGWIKIRAPMFEIVYRESWWYHRKAKDTQSSIRVEFDFRFTPTEEEVLSCLLVAL</sequence>
<dbReference type="InterPro" id="IPR010730">
    <property type="entry name" value="HET"/>
</dbReference>
<proteinExistence type="predicted"/>
<feature type="domain" description="Heterokaryon incompatibility" evidence="1">
    <location>
        <begin position="5"/>
        <end position="132"/>
    </location>
</feature>
<dbReference type="Proteomes" id="UP000801428">
    <property type="component" value="Unassembled WGS sequence"/>
</dbReference>
<evidence type="ECO:0000313" key="2">
    <source>
        <dbReference type="EMBL" id="KAF2996915.1"/>
    </source>
</evidence>
<accession>A0A9P4T856</accession>
<protein>
    <recommendedName>
        <fullName evidence="1">Heterokaryon incompatibility domain-containing protein</fullName>
    </recommendedName>
</protein>
<dbReference type="EMBL" id="SWKU01000025">
    <property type="protein sequence ID" value="KAF2996915.1"/>
    <property type="molecule type" value="Genomic_DNA"/>
</dbReference>
<keyword evidence="3" id="KW-1185">Reference proteome</keyword>
<dbReference type="PANTHER" id="PTHR33112">
    <property type="entry name" value="DOMAIN PROTEIN, PUTATIVE-RELATED"/>
    <property type="match status" value="1"/>
</dbReference>
<dbReference type="PANTHER" id="PTHR33112:SF16">
    <property type="entry name" value="HETEROKARYON INCOMPATIBILITY DOMAIN-CONTAINING PROTEIN"/>
    <property type="match status" value="1"/>
</dbReference>